<evidence type="ECO:0000259" key="3">
    <source>
        <dbReference type="SMART" id="SM00941"/>
    </source>
</evidence>
<dbReference type="EMBL" id="MU826039">
    <property type="protein sequence ID" value="KAJ7381749.1"/>
    <property type="molecule type" value="Genomic_DNA"/>
</dbReference>
<dbReference type="GO" id="GO:0006206">
    <property type="term" value="P:pyrimidine nucleobase metabolic process"/>
    <property type="evidence" value="ECO:0007669"/>
    <property type="project" value="InterPro"/>
</dbReference>
<evidence type="ECO:0000313" key="5">
    <source>
        <dbReference type="Proteomes" id="UP001163046"/>
    </source>
</evidence>
<evidence type="ECO:0000313" key="4">
    <source>
        <dbReference type="EMBL" id="KAJ7381749.1"/>
    </source>
</evidence>
<protein>
    <recommendedName>
        <fullName evidence="3">Pyrimidine nucleoside phosphorylase C-terminal domain-containing protein</fullName>
    </recommendedName>
</protein>
<evidence type="ECO:0000256" key="1">
    <source>
        <dbReference type="ARBA" id="ARBA00022676"/>
    </source>
</evidence>
<dbReference type="AlphaFoldDB" id="A0A9X0D1T4"/>
<gene>
    <name evidence="4" type="ORF">OS493_039226</name>
</gene>
<keyword evidence="5" id="KW-1185">Reference proteome</keyword>
<sequence length="286" mass="30566">GTLDKLESIPGFQVSMDSKQMCDVLEKVGCCIVGQTETIAPADRRVVWYKGCHEYSRITASHNKFHLIKEGCCMDEPLGRAVGNSLEVAEAISCLNGKGPEDLKELVCEEVESEKAGTKLIADTLENGKALQKFCDMLKAQGVQPGVAQKLCIPGADPFSVLPLASQKLELVAEKSGIVSGIDALALAKVGHELGAGRVNAADKVDHGVGFVLSVRVGQFINKGDKWVTVYHNGNIVDSQKASLKNTLRVDENGGTVDLPIASRIIDIIDKGKAQLLFVSSATDHL</sequence>
<dbReference type="Gene3D" id="3.90.1170.30">
    <property type="entry name" value="Pyrimidine nucleoside phosphorylase-like, C-terminal domain"/>
    <property type="match status" value="1"/>
</dbReference>
<dbReference type="GO" id="GO:0004645">
    <property type="term" value="F:1,4-alpha-oligoglucan phosphorylase activity"/>
    <property type="evidence" value="ECO:0007669"/>
    <property type="project" value="InterPro"/>
</dbReference>
<accession>A0A9X0D1T4</accession>
<name>A0A9X0D1T4_9CNID</name>
<feature type="domain" description="Pyrimidine nucleoside phosphorylase C-terminal" evidence="3">
    <location>
        <begin position="178"/>
        <end position="251"/>
    </location>
</feature>
<dbReference type="GO" id="GO:0006213">
    <property type="term" value="P:pyrimidine nucleoside metabolic process"/>
    <property type="evidence" value="ECO:0007669"/>
    <property type="project" value="InterPro"/>
</dbReference>
<dbReference type="PANTHER" id="PTHR10515:SF0">
    <property type="entry name" value="THYMIDINE PHOSPHORYLASE"/>
    <property type="match status" value="1"/>
</dbReference>
<dbReference type="OrthoDB" id="445007at2759"/>
<dbReference type="SMART" id="SM00941">
    <property type="entry name" value="PYNP_C"/>
    <property type="match status" value="1"/>
</dbReference>
<keyword evidence="1" id="KW-0328">Glycosyltransferase</keyword>
<comment type="caution">
    <text evidence="4">The sequence shown here is derived from an EMBL/GenBank/DDBJ whole genome shotgun (WGS) entry which is preliminary data.</text>
</comment>
<dbReference type="InterPro" id="IPR035902">
    <property type="entry name" value="Nuc_phospho_transferase"/>
</dbReference>
<dbReference type="Gene3D" id="3.40.1030.10">
    <property type="entry name" value="Nucleoside phosphorylase/phosphoribosyltransferase catalytic domain"/>
    <property type="match status" value="2"/>
</dbReference>
<proteinExistence type="predicted"/>
<dbReference type="GO" id="GO:0016763">
    <property type="term" value="F:pentosyltransferase activity"/>
    <property type="evidence" value="ECO:0007669"/>
    <property type="project" value="InterPro"/>
</dbReference>
<dbReference type="Proteomes" id="UP001163046">
    <property type="component" value="Unassembled WGS sequence"/>
</dbReference>
<organism evidence="4 5">
    <name type="scientific">Desmophyllum pertusum</name>
    <dbReference type="NCBI Taxonomy" id="174260"/>
    <lineage>
        <taxon>Eukaryota</taxon>
        <taxon>Metazoa</taxon>
        <taxon>Cnidaria</taxon>
        <taxon>Anthozoa</taxon>
        <taxon>Hexacorallia</taxon>
        <taxon>Scleractinia</taxon>
        <taxon>Caryophylliina</taxon>
        <taxon>Caryophylliidae</taxon>
        <taxon>Desmophyllum</taxon>
    </lineage>
</organism>
<dbReference type="InterPro" id="IPR013102">
    <property type="entry name" value="PYNP_C"/>
</dbReference>
<feature type="non-terminal residue" evidence="4">
    <location>
        <position position="1"/>
    </location>
</feature>
<keyword evidence="2" id="KW-0808">Transferase</keyword>
<dbReference type="InterPro" id="IPR036566">
    <property type="entry name" value="PYNP-like_C_sf"/>
</dbReference>
<evidence type="ECO:0000256" key="2">
    <source>
        <dbReference type="ARBA" id="ARBA00022679"/>
    </source>
</evidence>
<dbReference type="Pfam" id="PF07831">
    <property type="entry name" value="PYNP_C"/>
    <property type="match status" value="1"/>
</dbReference>
<dbReference type="PANTHER" id="PTHR10515">
    <property type="entry name" value="THYMIDINE PHOSPHORYLASE"/>
    <property type="match status" value="1"/>
</dbReference>
<dbReference type="InterPro" id="IPR000053">
    <property type="entry name" value="Thymidine/pyrmidine_PPase"/>
</dbReference>
<dbReference type="SUPFAM" id="SSF52418">
    <property type="entry name" value="Nucleoside phosphorylase/phosphoribosyltransferase catalytic domain"/>
    <property type="match status" value="1"/>
</dbReference>
<dbReference type="SUPFAM" id="SSF54680">
    <property type="entry name" value="Pyrimidine nucleoside phosphorylase C-terminal domain"/>
    <property type="match status" value="1"/>
</dbReference>
<reference evidence="4" key="1">
    <citation type="submission" date="2023-01" db="EMBL/GenBank/DDBJ databases">
        <title>Genome assembly of the deep-sea coral Lophelia pertusa.</title>
        <authorList>
            <person name="Herrera S."/>
            <person name="Cordes E."/>
        </authorList>
    </citation>
    <scope>NUCLEOTIDE SEQUENCE</scope>
    <source>
        <strain evidence="4">USNM1676648</strain>
        <tissue evidence="4">Polyp</tissue>
    </source>
</reference>
<dbReference type="GO" id="GO:0005829">
    <property type="term" value="C:cytosol"/>
    <property type="evidence" value="ECO:0007669"/>
    <property type="project" value="TreeGrafter"/>
</dbReference>